<dbReference type="EMBL" id="CAMXCT010001668">
    <property type="protein sequence ID" value="CAI3992079.1"/>
    <property type="molecule type" value="Genomic_DNA"/>
</dbReference>
<dbReference type="EMBL" id="CAMXCT030001668">
    <property type="protein sequence ID" value="CAL4779391.1"/>
    <property type="molecule type" value="Genomic_DNA"/>
</dbReference>
<feature type="region of interest" description="Disordered" evidence="1">
    <location>
        <begin position="43"/>
        <end position="89"/>
    </location>
</feature>
<comment type="caution">
    <text evidence="2">The sequence shown here is derived from an EMBL/GenBank/DDBJ whole genome shotgun (WGS) entry which is preliminary data.</text>
</comment>
<keyword evidence="4" id="KW-1185">Reference proteome</keyword>
<gene>
    <name evidence="2" type="ORF">C1SCF055_LOCUS18934</name>
</gene>
<dbReference type="OrthoDB" id="10675333at2759"/>
<reference evidence="2" key="1">
    <citation type="submission" date="2022-10" db="EMBL/GenBank/DDBJ databases">
        <authorList>
            <person name="Chen Y."/>
            <person name="Dougan E. K."/>
            <person name="Chan C."/>
            <person name="Rhodes N."/>
            <person name="Thang M."/>
        </authorList>
    </citation>
    <scope>NUCLEOTIDE SEQUENCE</scope>
</reference>
<dbReference type="AlphaFoldDB" id="A0A9P1CI42"/>
<feature type="region of interest" description="Disordered" evidence="1">
    <location>
        <begin position="1"/>
        <end position="26"/>
    </location>
</feature>
<reference evidence="3" key="2">
    <citation type="submission" date="2024-04" db="EMBL/GenBank/DDBJ databases">
        <authorList>
            <person name="Chen Y."/>
            <person name="Shah S."/>
            <person name="Dougan E. K."/>
            <person name="Thang M."/>
            <person name="Chan C."/>
        </authorList>
    </citation>
    <scope>NUCLEOTIDE SEQUENCE [LARGE SCALE GENOMIC DNA]</scope>
</reference>
<feature type="compositionally biased region" description="Basic and acidic residues" evidence="1">
    <location>
        <begin position="218"/>
        <end position="244"/>
    </location>
</feature>
<feature type="region of interest" description="Disordered" evidence="1">
    <location>
        <begin position="218"/>
        <end position="249"/>
    </location>
</feature>
<evidence type="ECO:0000256" key="1">
    <source>
        <dbReference type="SAM" id="MobiDB-lite"/>
    </source>
</evidence>
<sequence>MRTAAARRGTGAQGAHRRRSSARYQMFDVVARPLQDLRKLQSLRRRSLVRPEAPEASEASEAASCATSRRTTEVGATPGHPAGPPARQMTVNIDKLSKELAKRWTNVTSQEVEHRRMEMEKLKEEDGDVNLDSFFEYDVMRTASNHSEGHGGHTAVPGSQVDQRMASRRRSKGAQMSEAAAAAQLKVQKHLAQLRNWHSTGRAPTSPVPLPVLVPKEASKVTESKAKELRKEKSLRSGAAKEDGQEMPMSAVNSADQYMKGGFKDADLNRLLEQISQTDTFPEGGEDFVWAPPRAAPRKAAKRRNAVC</sequence>
<feature type="compositionally biased region" description="Low complexity" evidence="1">
    <location>
        <begin position="1"/>
        <end position="14"/>
    </location>
</feature>
<feature type="region of interest" description="Disordered" evidence="1">
    <location>
        <begin position="282"/>
        <end position="308"/>
    </location>
</feature>
<feature type="compositionally biased region" description="Low complexity" evidence="1">
    <location>
        <begin position="50"/>
        <end position="80"/>
    </location>
</feature>
<evidence type="ECO:0000313" key="3">
    <source>
        <dbReference type="EMBL" id="CAL1145454.1"/>
    </source>
</evidence>
<feature type="compositionally biased region" description="Basic residues" evidence="1">
    <location>
        <begin position="296"/>
        <end position="308"/>
    </location>
</feature>
<feature type="region of interest" description="Disordered" evidence="1">
    <location>
        <begin position="145"/>
        <end position="179"/>
    </location>
</feature>
<evidence type="ECO:0000313" key="2">
    <source>
        <dbReference type="EMBL" id="CAI3992079.1"/>
    </source>
</evidence>
<evidence type="ECO:0000313" key="4">
    <source>
        <dbReference type="Proteomes" id="UP001152797"/>
    </source>
</evidence>
<protein>
    <submittedName>
        <fullName evidence="2">Uncharacterized protein</fullName>
    </submittedName>
</protein>
<dbReference type="EMBL" id="CAMXCT020001668">
    <property type="protein sequence ID" value="CAL1145454.1"/>
    <property type="molecule type" value="Genomic_DNA"/>
</dbReference>
<dbReference type="Proteomes" id="UP001152797">
    <property type="component" value="Unassembled WGS sequence"/>
</dbReference>
<accession>A0A9P1CI42</accession>
<proteinExistence type="predicted"/>
<name>A0A9P1CI42_9DINO</name>
<organism evidence="2">
    <name type="scientific">Cladocopium goreaui</name>
    <dbReference type="NCBI Taxonomy" id="2562237"/>
    <lineage>
        <taxon>Eukaryota</taxon>
        <taxon>Sar</taxon>
        <taxon>Alveolata</taxon>
        <taxon>Dinophyceae</taxon>
        <taxon>Suessiales</taxon>
        <taxon>Symbiodiniaceae</taxon>
        <taxon>Cladocopium</taxon>
    </lineage>
</organism>